<evidence type="ECO:0000259" key="9">
    <source>
        <dbReference type="Pfam" id="PF00909"/>
    </source>
</evidence>
<dbReference type="SUPFAM" id="SSF111352">
    <property type="entry name" value="Ammonium transporter"/>
    <property type="match status" value="1"/>
</dbReference>
<accession>B6YRQ3</accession>
<feature type="transmembrane region" description="Helical" evidence="8">
    <location>
        <begin position="113"/>
        <end position="135"/>
    </location>
</feature>
<feature type="transmembrane region" description="Helical" evidence="8">
    <location>
        <begin position="248"/>
        <end position="269"/>
    </location>
</feature>
<protein>
    <recommendedName>
        <fullName evidence="8">Ammonium transporter</fullName>
    </recommendedName>
</protein>
<feature type="transmembrane region" description="Helical" evidence="8">
    <location>
        <begin position="300"/>
        <end position="320"/>
    </location>
</feature>
<dbReference type="InterPro" id="IPR029020">
    <property type="entry name" value="Ammonium/urea_transptr"/>
</dbReference>
<keyword evidence="5 8" id="KW-1133">Transmembrane helix</keyword>
<evidence type="ECO:0000256" key="3">
    <source>
        <dbReference type="ARBA" id="ARBA00022448"/>
    </source>
</evidence>
<keyword evidence="4 8" id="KW-0812">Transmembrane</keyword>
<feature type="transmembrane region" description="Helical" evidence="8">
    <location>
        <begin position="50"/>
        <end position="73"/>
    </location>
</feature>
<keyword evidence="7 8" id="KW-0924">Ammonia transport</keyword>
<dbReference type="GO" id="GO:0005886">
    <property type="term" value="C:plasma membrane"/>
    <property type="evidence" value="ECO:0007669"/>
    <property type="project" value="UniProtKB-SubCell"/>
</dbReference>
<dbReference type="KEGG" id="aps:CFPG_612"/>
<dbReference type="RefSeq" id="WP_012573635.1">
    <property type="nucleotide sequence ID" value="NC_011565.1"/>
</dbReference>
<dbReference type="Gene3D" id="1.10.3430.10">
    <property type="entry name" value="Ammonium transporter AmtB like domains"/>
    <property type="match status" value="1"/>
</dbReference>
<feature type="transmembrane region" description="Helical" evidence="8">
    <location>
        <begin position="142"/>
        <end position="163"/>
    </location>
</feature>
<evidence type="ECO:0000256" key="4">
    <source>
        <dbReference type="ARBA" id="ARBA00022692"/>
    </source>
</evidence>
<keyword evidence="11" id="KW-1185">Reference proteome</keyword>
<keyword evidence="6 8" id="KW-0472">Membrane</keyword>
<dbReference type="GO" id="GO:0008519">
    <property type="term" value="F:ammonium channel activity"/>
    <property type="evidence" value="ECO:0007669"/>
    <property type="project" value="InterPro"/>
</dbReference>
<evidence type="ECO:0000256" key="5">
    <source>
        <dbReference type="ARBA" id="ARBA00022989"/>
    </source>
</evidence>
<dbReference type="eggNOG" id="COG0004">
    <property type="taxonomic scope" value="Bacteria"/>
</dbReference>
<feature type="transmembrane region" description="Helical" evidence="8">
    <location>
        <begin position="175"/>
        <end position="197"/>
    </location>
</feature>
<dbReference type="STRING" id="511995.CFPG_612"/>
<evidence type="ECO:0000256" key="1">
    <source>
        <dbReference type="ARBA" id="ARBA00004141"/>
    </source>
</evidence>
<evidence type="ECO:0000256" key="7">
    <source>
        <dbReference type="ARBA" id="ARBA00023177"/>
    </source>
</evidence>
<dbReference type="PROSITE" id="PS01219">
    <property type="entry name" value="AMMONIUM_TRANSP"/>
    <property type="match status" value="1"/>
</dbReference>
<organism evidence="10 11">
    <name type="scientific">Azobacteroides pseudotrichonymphae genomovar. CFP2</name>
    <dbReference type="NCBI Taxonomy" id="511995"/>
    <lineage>
        <taxon>Bacteria</taxon>
        <taxon>Pseudomonadati</taxon>
        <taxon>Bacteroidota</taxon>
        <taxon>Bacteroidia</taxon>
        <taxon>Bacteroidales</taxon>
        <taxon>Candidatus Azobacteroides</taxon>
    </lineage>
</organism>
<dbReference type="InterPro" id="IPR018047">
    <property type="entry name" value="Ammonium_transpt_CS"/>
</dbReference>
<dbReference type="NCBIfam" id="TIGR00836">
    <property type="entry name" value="amt"/>
    <property type="match status" value="1"/>
</dbReference>
<dbReference type="InterPro" id="IPR001905">
    <property type="entry name" value="Ammonium_transpt"/>
</dbReference>
<feature type="transmembrane region" description="Helical" evidence="8">
    <location>
        <begin position="376"/>
        <end position="397"/>
    </location>
</feature>
<dbReference type="OrthoDB" id="9814202at2"/>
<dbReference type="Proteomes" id="UP000000723">
    <property type="component" value="Chromosome"/>
</dbReference>
<evidence type="ECO:0000256" key="6">
    <source>
        <dbReference type="ARBA" id="ARBA00023136"/>
    </source>
</evidence>
<feature type="domain" description="Ammonium transporter AmtB-like" evidence="9">
    <location>
        <begin position="17"/>
        <end position="424"/>
    </location>
</feature>
<dbReference type="AlphaFoldDB" id="B6YRQ3"/>
<dbReference type="Pfam" id="PF00909">
    <property type="entry name" value="Ammonium_transp"/>
    <property type="match status" value="1"/>
</dbReference>
<feature type="transmembrane region" description="Helical" evidence="8">
    <location>
        <begin position="276"/>
        <end position="294"/>
    </location>
</feature>
<dbReference type="InterPro" id="IPR024041">
    <property type="entry name" value="NH4_transpt_AmtB-like_dom"/>
</dbReference>
<proteinExistence type="inferred from homology"/>
<dbReference type="PANTHER" id="PTHR43029:SF10">
    <property type="entry name" value="AMMONIUM TRANSPORTER MEP2"/>
    <property type="match status" value="1"/>
</dbReference>
<dbReference type="HOGENOM" id="CLU_000445_33_0_10"/>
<reference evidence="11" key="1">
    <citation type="journal article" date="2008" name="Science">
        <title>Genome of an endosymbiont coupling N2 fixation to cellulolysis within RT protist cells in termite gut.</title>
        <authorList>
            <person name="Hongoh Y."/>
            <person name="Sharma V.K."/>
            <person name="Prakash T."/>
            <person name="Noda S."/>
            <person name="Toh H."/>
            <person name="Taylor T.D."/>
            <person name="Kudo T."/>
            <person name="Sakaki Y."/>
            <person name="Toyoda A."/>
            <person name="Hattori M."/>
            <person name="Ohkuma M."/>
        </authorList>
    </citation>
    <scope>NUCLEOTIDE SEQUENCE [LARGE SCALE GENOMIC DNA]</scope>
</reference>
<gene>
    <name evidence="10" type="ordered locus">CFPG_612</name>
</gene>
<evidence type="ECO:0000313" key="10">
    <source>
        <dbReference type="EMBL" id="BAG83875.1"/>
    </source>
</evidence>
<feature type="transmembrane region" description="Helical" evidence="8">
    <location>
        <begin position="332"/>
        <end position="356"/>
    </location>
</feature>
<sequence>MEGLCIKPTVLDSGNTAWIIVATLLVMLMTVPGLALFYGGLVRQKNVLSVIMQCLVLTAVVSILWFAFGYSWVFGTSFSEQKNPLGFIMGGFDKVFLRGIGLNTLTETNIPEIIFALFQCMFAVITPSLIIGAFAERVKFSGFLVFAIVWSIFVYNPMAHWVWGGGWIGEKGIGAIDFAGGTVVHINAGITALIMAIMVGKRKNYKHGITPPPHNIPFVFLGTALLWLGWFGFNAGSGLAANGLAANAFLVTHFATAVAVIVWMAIDWIREKKPTIVGACTGAVAGLVAITPAAGTVDLLGAFFIGATSSLVCFFMVSLVKSKLKYDDALDAFGVHGIGGIIGSILTGVFATKMVSGPHGVEGALYGGWHQLEVQVVATIATIIYSAVMTVIIFRVVDKIVGIRVSLRMEEEGLDVYEHGETAYN</sequence>
<comment type="subcellular location">
    <subcellularLocation>
        <location evidence="8">Cell membrane</location>
        <topology evidence="8">Multi-pass membrane protein</topology>
    </subcellularLocation>
    <subcellularLocation>
        <location evidence="1">Membrane</location>
        <topology evidence="1">Multi-pass membrane protein</topology>
    </subcellularLocation>
</comment>
<dbReference type="PANTHER" id="PTHR43029">
    <property type="entry name" value="AMMONIUM TRANSPORTER MEP2"/>
    <property type="match status" value="1"/>
</dbReference>
<keyword evidence="3 8" id="KW-0813">Transport</keyword>
<evidence type="ECO:0000256" key="2">
    <source>
        <dbReference type="ARBA" id="ARBA00005887"/>
    </source>
</evidence>
<feature type="transmembrane region" description="Helical" evidence="8">
    <location>
        <begin position="218"/>
        <end position="236"/>
    </location>
</feature>
<comment type="similarity">
    <text evidence="2 8">Belongs to the ammonia transporter channel (TC 1.A.11.2) family.</text>
</comment>
<evidence type="ECO:0000313" key="11">
    <source>
        <dbReference type="Proteomes" id="UP000000723"/>
    </source>
</evidence>
<dbReference type="EMBL" id="AP010656">
    <property type="protein sequence ID" value="BAG83875.1"/>
    <property type="molecule type" value="Genomic_DNA"/>
</dbReference>
<name>B6YRQ3_AZOPC</name>
<evidence type="ECO:0000256" key="8">
    <source>
        <dbReference type="RuleBase" id="RU362002"/>
    </source>
</evidence>
<feature type="transmembrane region" description="Helical" evidence="8">
    <location>
        <begin position="17"/>
        <end position="38"/>
    </location>
</feature>